<keyword evidence="8" id="KW-1185">Reference proteome</keyword>
<proteinExistence type="predicted"/>
<protein>
    <submittedName>
        <fullName evidence="7">Salicylate hydroxylase protein</fullName>
    </submittedName>
</protein>
<dbReference type="STRING" id="217511.GCA_001463845_01181"/>
<dbReference type="Pfam" id="PF01494">
    <property type="entry name" value="FAD_binding_3"/>
    <property type="match status" value="1"/>
</dbReference>
<evidence type="ECO:0000256" key="1">
    <source>
        <dbReference type="ARBA" id="ARBA00001974"/>
    </source>
</evidence>
<dbReference type="SUPFAM" id="SSF51905">
    <property type="entry name" value="FAD/NAD(P)-binding domain"/>
    <property type="match status" value="1"/>
</dbReference>
<keyword evidence="3" id="KW-0274">FAD</keyword>
<dbReference type="GO" id="GO:0071949">
    <property type="term" value="F:FAD binding"/>
    <property type="evidence" value="ECO:0007669"/>
    <property type="project" value="InterPro"/>
</dbReference>
<dbReference type="SUPFAM" id="SSF54373">
    <property type="entry name" value="FAD-linked reductases, C-terminal domain"/>
    <property type="match status" value="1"/>
</dbReference>
<dbReference type="AlphaFoldDB" id="Q0G0C4"/>
<evidence type="ECO:0000313" key="8">
    <source>
        <dbReference type="Proteomes" id="UP000004310"/>
    </source>
</evidence>
<gene>
    <name evidence="7" type="ORF">FP2506_03044</name>
</gene>
<accession>Q0G0C4</accession>
<keyword evidence="5" id="KW-0503">Monooxygenase</keyword>
<dbReference type="InterPro" id="IPR050493">
    <property type="entry name" value="FAD-dep_Monooxygenase_BioMet"/>
</dbReference>
<evidence type="ECO:0000256" key="5">
    <source>
        <dbReference type="ARBA" id="ARBA00023033"/>
    </source>
</evidence>
<evidence type="ECO:0000256" key="4">
    <source>
        <dbReference type="ARBA" id="ARBA00023002"/>
    </source>
</evidence>
<sequence length="394" mass="41863">MLGGGGDRTIVIVGAGIAGLTTALALARHGISSTIFERAETLNEVGAGLQIPPNALRVLTRLGLTERLRPYAVSAISVTLRAGKSGRKLAAVPVGSGLDAPYFSMHRADLQSVLLDAVRVESLIHLESDRELVALTASSRGVDAEFVSANGERAHSAADLVVAADGVNSRVASLNVLSPATFAGAIAWRARVTGKVALDFNARSGGITAWLGPARHAVAYPIRFGNETNLVLVEKAGAEHAAGGETVPRGFSNWDAVLRRLIDEAGAFTPWPLLTAPAERPWVMADRRTVLIGDAAHAILPYAAQGAAMAIEDGFVLARTIYDDPDINAALGLFEAQRRERVARVAARARFHRFVYHLPPPLSLGRDLVMAAMPPSRLQKSLAWLYDWDLADSA</sequence>
<dbReference type="eggNOG" id="COG0654">
    <property type="taxonomic scope" value="Bacteria"/>
</dbReference>
<evidence type="ECO:0000256" key="2">
    <source>
        <dbReference type="ARBA" id="ARBA00022630"/>
    </source>
</evidence>
<dbReference type="EMBL" id="AATP01000006">
    <property type="protein sequence ID" value="EAU40669.1"/>
    <property type="molecule type" value="Genomic_DNA"/>
</dbReference>
<dbReference type="Proteomes" id="UP000004310">
    <property type="component" value="Unassembled WGS sequence"/>
</dbReference>
<evidence type="ECO:0000256" key="3">
    <source>
        <dbReference type="ARBA" id="ARBA00022827"/>
    </source>
</evidence>
<dbReference type="HOGENOM" id="CLU_009665_19_3_5"/>
<dbReference type="PRINTS" id="PR00420">
    <property type="entry name" value="RNGMNOXGNASE"/>
</dbReference>
<dbReference type="InterPro" id="IPR036188">
    <property type="entry name" value="FAD/NAD-bd_sf"/>
</dbReference>
<comment type="caution">
    <text evidence="7">The sequence shown here is derived from an EMBL/GenBank/DDBJ whole genome shotgun (WGS) entry which is preliminary data.</text>
</comment>
<comment type="cofactor">
    <cofactor evidence="1">
        <name>FAD</name>
        <dbReference type="ChEBI" id="CHEBI:57692"/>
    </cofactor>
</comment>
<dbReference type="GO" id="GO:0004497">
    <property type="term" value="F:monooxygenase activity"/>
    <property type="evidence" value="ECO:0007669"/>
    <property type="project" value="UniProtKB-KW"/>
</dbReference>
<dbReference type="Gene3D" id="3.50.50.60">
    <property type="entry name" value="FAD/NAD(P)-binding domain"/>
    <property type="match status" value="1"/>
</dbReference>
<keyword evidence="2" id="KW-0285">Flavoprotein</keyword>
<dbReference type="PANTHER" id="PTHR13789:SF318">
    <property type="entry name" value="GERANYLGERANYL DIPHOSPHATE REDUCTASE"/>
    <property type="match status" value="1"/>
</dbReference>
<dbReference type="InterPro" id="IPR002938">
    <property type="entry name" value="FAD-bd"/>
</dbReference>
<dbReference type="PANTHER" id="PTHR13789">
    <property type="entry name" value="MONOOXYGENASE"/>
    <property type="match status" value="1"/>
</dbReference>
<reference evidence="7 8" key="1">
    <citation type="journal article" date="2010" name="J. Bacteriol.">
        <title>Genome sequence of Fulvimarina pelagi HTCC2506T, a Mn(II)-oxidizing alphaproteobacterium possessing an aerobic anoxygenic photosynthetic gene cluster and Xanthorhodopsin.</title>
        <authorList>
            <person name="Kang I."/>
            <person name="Oh H.M."/>
            <person name="Lim S.I."/>
            <person name="Ferriera S."/>
            <person name="Giovannoni S.J."/>
            <person name="Cho J.C."/>
        </authorList>
    </citation>
    <scope>NUCLEOTIDE SEQUENCE [LARGE SCALE GENOMIC DNA]</scope>
    <source>
        <strain evidence="7 8">HTCC2506</strain>
    </source>
</reference>
<keyword evidence="4" id="KW-0560">Oxidoreductase</keyword>
<feature type="domain" description="FAD-binding" evidence="6">
    <location>
        <begin position="9"/>
        <end position="342"/>
    </location>
</feature>
<evidence type="ECO:0000313" key="7">
    <source>
        <dbReference type="EMBL" id="EAU40669.1"/>
    </source>
</evidence>
<dbReference type="RefSeq" id="WP_007065756.1">
    <property type="nucleotide sequence ID" value="NZ_DS022272.1"/>
</dbReference>
<name>Q0G0C4_9HYPH</name>
<organism evidence="7 8">
    <name type="scientific">Fulvimarina pelagi HTCC2506</name>
    <dbReference type="NCBI Taxonomy" id="314231"/>
    <lineage>
        <taxon>Bacteria</taxon>
        <taxon>Pseudomonadati</taxon>
        <taxon>Pseudomonadota</taxon>
        <taxon>Alphaproteobacteria</taxon>
        <taxon>Hyphomicrobiales</taxon>
        <taxon>Aurantimonadaceae</taxon>
        <taxon>Fulvimarina</taxon>
    </lineage>
</organism>
<evidence type="ECO:0000259" key="6">
    <source>
        <dbReference type="Pfam" id="PF01494"/>
    </source>
</evidence>